<evidence type="ECO:0000256" key="1">
    <source>
        <dbReference type="ARBA" id="ARBA00022729"/>
    </source>
</evidence>
<dbReference type="Proteomes" id="UP000307943">
    <property type="component" value="Unassembled WGS sequence"/>
</dbReference>
<dbReference type="SUPFAM" id="SSF50685">
    <property type="entry name" value="Barwin-like endoglucanases"/>
    <property type="match status" value="1"/>
</dbReference>
<gene>
    <name evidence="4" type="ORF">FE784_08185</name>
</gene>
<dbReference type="PANTHER" id="PTHR39160:SF4">
    <property type="entry name" value="RESUSCITATION-PROMOTING FACTOR RPFB"/>
    <property type="match status" value="1"/>
</dbReference>
<accession>A0A5C4TE39</accession>
<protein>
    <recommendedName>
        <fullName evidence="3">3D domain-containing protein</fullName>
    </recommendedName>
</protein>
<feature type="domain" description="3D" evidence="3">
    <location>
        <begin position="170"/>
        <end position="238"/>
    </location>
</feature>
<dbReference type="Gene3D" id="2.40.40.10">
    <property type="entry name" value="RlpA-like domain"/>
    <property type="match status" value="1"/>
</dbReference>
<dbReference type="InterPro" id="IPR036908">
    <property type="entry name" value="RlpA-like_sf"/>
</dbReference>
<evidence type="ECO:0000259" key="3">
    <source>
        <dbReference type="Pfam" id="PF06725"/>
    </source>
</evidence>
<keyword evidence="5" id="KW-1185">Reference proteome</keyword>
<dbReference type="GO" id="GO:0009254">
    <property type="term" value="P:peptidoglycan turnover"/>
    <property type="evidence" value="ECO:0007669"/>
    <property type="project" value="InterPro"/>
</dbReference>
<dbReference type="InterPro" id="IPR059180">
    <property type="entry name" value="3D_YorM"/>
</dbReference>
<dbReference type="GO" id="GO:0004553">
    <property type="term" value="F:hydrolase activity, hydrolyzing O-glycosyl compounds"/>
    <property type="evidence" value="ECO:0007669"/>
    <property type="project" value="InterPro"/>
</dbReference>
<evidence type="ECO:0000256" key="2">
    <source>
        <dbReference type="SAM" id="MobiDB-lite"/>
    </source>
</evidence>
<proteinExistence type="predicted"/>
<sequence>MSGSAVSAMGRPTDPILLQPLLSPLAFQSEYLAKWKSEFSALQTASFAPKAMTNSTASAEPLLAVVAAQTPAPETLLSIAPAQAAVGGQLPEAASQPEPAAAEAKVKKAPPAAAKAAPAEKPGTIATVTGATLTPKKTIAAVASAYTGSAAENGGYAGKDYYGNPLQVGTIAVDPDMIPLGSTVYVTGYSYDGLPVGGMMAKASDIGGAINGNRIDIYVPGSREKAKTFGYQNVTVHVVD</sequence>
<dbReference type="EMBL" id="VDCQ01000008">
    <property type="protein sequence ID" value="TNJ66906.1"/>
    <property type="molecule type" value="Genomic_DNA"/>
</dbReference>
<dbReference type="PANTHER" id="PTHR39160">
    <property type="entry name" value="CELL WALL-BINDING PROTEIN YOCH"/>
    <property type="match status" value="1"/>
</dbReference>
<evidence type="ECO:0000313" key="4">
    <source>
        <dbReference type="EMBL" id="TNJ66906.1"/>
    </source>
</evidence>
<reference evidence="4 5" key="1">
    <citation type="submission" date="2019-05" db="EMBL/GenBank/DDBJ databases">
        <title>We sequenced the genome of Paenibacillus hemerocallicola KCTC 33185 for further insight into its adaptation and study the phylogeny of Paenibacillus.</title>
        <authorList>
            <person name="Narsing Rao M.P."/>
        </authorList>
    </citation>
    <scope>NUCLEOTIDE SEQUENCE [LARGE SCALE GENOMIC DNA]</scope>
    <source>
        <strain evidence="4 5">KCTC 33185</strain>
    </source>
</reference>
<feature type="compositionally biased region" description="Low complexity" evidence="2">
    <location>
        <begin position="91"/>
        <end position="120"/>
    </location>
</feature>
<dbReference type="InterPro" id="IPR051933">
    <property type="entry name" value="Resuscitation_pf_RpfB"/>
</dbReference>
<dbReference type="AlphaFoldDB" id="A0A5C4TE39"/>
<dbReference type="GO" id="GO:0019867">
    <property type="term" value="C:outer membrane"/>
    <property type="evidence" value="ECO:0007669"/>
    <property type="project" value="InterPro"/>
</dbReference>
<name>A0A5C4TE39_9BACL</name>
<dbReference type="Pfam" id="PF06725">
    <property type="entry name" value="3D"/>
    <property type="match status" value="1"/>
</dbReference>
<organism evidence="4 5">
    <name type="scientific">Paenibacillus hemerocallicola</name>
    <dbReference type="NCBI Taxonomy" id="1172614"/>
    <lineage>
        <taxon>Bacteria</taxon>
        <taxon>Bacillati</taxon>
        <taxon>Bacillota</taxon>
        <taxon>Bacilli</taxon>
        <taxon>Bacillales</taxon>
        <taxon>Paenibacillaceae</taxon>
        <taxon>Paenibacillus</taxon>
    </lineage>
</organism>
<comment type="caution">
    <text evidence="4">The sequence shown here is derived from an EMBL/GenBank/DDBJ whole genome shotgun (WGS) entry which is preliminary data.</text>
</comment>
<dbReference type="InterPro" id="IPR010611">
    <property type="entry name" value="3D_dom"/>
</dbReference>
<keyword evidence="1" id="KW-0732">Signal</keyword>
<dbReference type="OrthoDB" id="9798935at2"/>
<feature type="region of interest" description="Disordered" evidence="2">
    <location>
        <begin position="90"/>
        <end position="120"/>
    </location>
</feature>
<evidence type="ECO:0000313" key="5">
    <source>
        <dbReference type="Proteomes" id="UP000307943"/>
    </source>
</evidence>
<dbReference type="CDD" id="cd14667">
    <property type="entry name" value="3D_containing_proteins"/>
    <property type="match status" value="1"/>
</dbReference>